<accession>A0AAU9DBC8</accession>
<dbReference type="AlphaFoldDB" id="A0AAU9DBC8"/>
<name>A0AAU9DBC8_9BACT</name>
<sequence length="159" mass="18483">MFYFRKKEILLPGQDCAVADRNIRRRTARRYLFLNGYGISHMVIFPERLMMGRAHADRSVTTARYRHSILGFLPKVYARWRMDSTPEGAKLTIRTKPGIITSFVFLFLFALPAMALLLDDGLVMDRILRFAFFFGLGLALLFWESRKTERLLKKLATGE</sequence>
<evidence type="ECO:0000256" key="1">
    <source>
        <dbReference type="SAM" id="Phobius"/>
    </source>
</evidence>
<dbReference type="EMBL" id="AP025314">
    <property type="protein sequence ID" value="BDD08110.1"/>
    <property type="molecule type" value="Genomic_DNA"/>
</dbReference>
<reference evidence="2 3" key="1">
    <citation type="submission" date="2021-12" db="EMBL/GenBank/DDBJ databases">
        <title>Genome sequencing of bacteria with rrn-lacking chromosome and rrn-plasmid.</title>
        <authorList>
            <person name="Anda M."/>
            <person name="Iwasaki W."/>
        </authorList>
    </citation>
    <scope>NUCLEOTIDE SEQUENCE [LARGE SCALE GENOMIC DNA]</scope>
    <source>
        <strain evidence="2 3">DSM 100852</strain>
    </source>
</reference>
<feature type="transmembrane region" description="Helical" evidence="1">
    <location>
        <begin position="127"/>
        <end position="143"/>
    </location>
</feature>
<evidence type="ECO:0000313" key="3">
    <source>
        <dbReference type="Proteomes" id="UP001348817"/>
    </source>
</evidence>
<feature type="transmembrane region" description="Helical" evidence="1">
    <location>
        <begin position="98"/>
        <end position="115"/>
    </location>
</feature>
<gene>
    <name evidence="2" type="ORF">FUAX_05420</name>
</gene>
<proteinExistence type="predicted"/>
<dbReference type="KEGG" id="fax:FUAX_05420"/>
<keyword evidence="1" id="KW-1133">Transmembrane helix</keyword>
<dbReference type="RefSeq" id="WP_338393386.1">
    <property type="nucleotide sequence ID" value="NZ_AP025314.1"/>
</dbReference>
<keyword evidence="1" id="KW-0472">Membrane</keyword>
<organism evidence="2 3">
    <name type="scientific">Fulvitalea axinellae</name>
    <dbReference type="NCBI Taxonomy" id="1182444"/>
    <lineage>
        <taxon>Bacteria</taxon>
        <taxon>Pseudomonadati</taxon>
        <taxon>Bacteroidota</taxon>
        <taxon>Cytophagia</taxon>
        <taxon>Cytophagales</taxon>
        <taxon>Persicobacteraceae</taxon>
        <taxon>Fulvitalea</taxon>
    </lineage>
</organism>
<keyword evidence="1" id="KW-0812">Transmembrane</keyword>
<dbReference type="Proteomes" id="UP001348817">
    <property type="component" value="Chromosome"/>
</dbReference>
<protein>
    <submittedName>
        <fullName evidence="2">Uncharacterized protein</fullName>
    </submittedName>
</protein>
<evidence type="ECO:0000313" key="2">
    <source>
        <dbReference type="EMBL" id="BDD08110.1"/>
    </source>
</evidence>
<keyword evidence="3" id="KW-1185">Reference proteome</keyword>